<feature type="transmembrane region" description="Helical" evidence="7">
    <location>
        <begin position="21"/>
        <end position="41"/>
    </location>
</feature>
<evidence type="ECO:0000313" key="11">
    <source>
        <dbReference type="Proteomes" id="UP000624279"/>
    </source>
</evidence>
<keyword evidence="5 7" id="KW-0472">Membrane</keyword>
<organism evidence="10 11">
    <name type="scientific">Undibacterium flavidum</name>
    <dbReference type="NCBI Taxonomy" id="2762297"/>
    <lineage>
        <taxon>Bacteria</taxon>
        <taxon>Pseudomonadati</taxon>
        <taxon>Pseudomonadota</taxon>
        <taxon>Betaproteobacteria</taxon>
        <taxon>Burkholderiales</taxon>
        <taxon>Oxalobacteraceae</taxon>
        <taxon>Undibacterium</taxon>
    </lineage>
</organism>
<dbReference type="RefSeq" id="WP_186940104.1">
    <property type="nucleotide sequence ID" value="NZ_JACOGA010000001.1"/>
</dbReference>
<sequence>MLQHLLRQFWHRKFKNILLSAEILLAFLLVFAVLAMTLRYLQLAQLPMGFSYQDVWTVEVLARDKGTVENDPVFYEKLKQGLSVLPEIEQLAFVSSAPYTPYSWRTNFYLANSSAIHKVYSLFAGDHIFDTLNMKLLAGRWYSEVDEGKTERAIVITAQTARNLFPGHINLGDVIGNIVSDDGSDLEKRSQLKIVGIVSDFRLHGELEAPENFAFMRFSPLSSERGVAVLLLKLRPGTPRNFEAKLNQQLRLIQSKFGSRIETLSDLRQTKLQEDITPLIAAAVIAVFMLLMVVFGLFGVLWQNTTRRIPELGLRRAVGASSGSIYRQILSEQFILTSSALIIGLLILVQLPITGTFGDDLDWPLFGLASVLAMVVIYGLTIICALYPAWRASRMSPTQALHYE</sequence>
<evidence type="ECO:0000256" key="2">
    <source>
        <dbReference type="ARBA" id="ARBA00022475"/>
    </source>
</evidence>
<evidence type="ECO:0000256" key="6">
    <source>
        <dbReference type="ARBA" id="ARBA00038076"/>
    </source>
</evidence>
<feature type="transmembrane region" description="Helical" evidence="7">
    <location>
        <begin position="279"/>
        <end position="302"/>
    </location>
</feature>
<evidence type="ECO:0000313" key="10">
    <source>
        <dbReference type="EMBL" id="MBC3872091.1"/>
    </source>
</evidence>
<feature type="domain" description="MacB-like periplasmic core" evidence="9">
    <location>
        <begin position="50"/>
        <end position="238"/>
    </location>
</feature>
<evidence type="ECO:0000259" key="9">
    <source>
        <dbReference type="Pfam" id="PF12704"/>
    </source>
</evidence>
<feature type="domain" description="ABC3 transporter permease C-terminal" evidence="8">
    <location>
        <begin position="284"/>
        <end position="397"/>
    </location>
</feature>
<dbReference type="Pfam" id="PF12704">
    <property type="entry name" value="MacB_PCD"/>
    <property type="match status" value="1"/>
</dbReference>
<keyword evidence="4 7" id="KW-1133">Transmembrane helix</keyword>
<dbReference type="Proteomes" id="UP000624279">
    <property type="component" value="Unassembled WGS sequence"/>
</dbReference>
<dbReference type="Pfam" id="PF02687">
    <property type="entry name" value="FtsX"/>
    <property type="match status" value="1"/>
</dbReference>
<evidence type="ECO:0000259" key="8">
    <source>
        <dbReference type="Pfam" id="PF02687"/>
    </source>
</evidence>
<evidence type="ECO:0000256" key="7">
    <source>
        <dbReference type="SAM" id="Phobius"/>
    </source>
</evidence>
<accession>A0ABR6Y652</accession>
<keyword evidence="2" id="KW-1003">Cell membrane</keyword>
<dbReference type="InterPro" id="IPR025857">
    <property type="entry name" value="MacB_PCD"/>
</dbReference>
<gene>
    <name evidence="10" type="ORF">H8K55_00710</name>
</gene>
<comment type="subcellular location">
    <subcellularLocation>
        <location evidence="1">Cell membrane</location>
        <topology evidence="1">Multi-pass membrane protein</topology>
    </subcellularLocation>
</comment>
<name>A0ABR6Y652_9BURK</name>
<proteinExistence type="inferred from homology"/>
<reference evidence="10 11" key="1">
    <citation type="submission" date="2020-08" db="EMBL/GenBank/DDBJ databases">
        <title>Novel species isolated from subtropical streams in China.</title>
        <authorList>
            <person name="Lu H."/>
        </authorList>
    </citation>
    <scope>NUCLEOTIDE SEQUENCE [LARGE SCALE GENOMIC DNA]</scope>
    <source>
        <strain evidence="10 11">LX15W</strain>
    </source>
</reference>
<dbReference type="PANTHER" id="PTHR30572">
    <property type="entry name" value="MEMBRANE COMPONENT OF TRANSPORTER-RELATED"/>
    <property type="match status" value="1"/>
</dbReference>
<feature type="transmembrane region" description="Helical" evidence="7">
    <location>
        <begin position="365"/>
        <end position="387"/>
    </location>
</feature>
<keyword evidence="3 7" id="KW-0812">Transmembrane</keyword>
<feature type="transmembrane region" description="Helical" evidence="7">
    <location>
        <begin position="334"/>
        <end position="353"/>
    </location>
</feature>
<dbReference type="InterPro" id="IPR003838">
    <property type="entry name" value="ABC3_permease_C"/>
</dbReference>
<evidence type="ECO:0000256" key="4">
    <source>
        <dbReference type="ARBA" id="ARBA00022989"/>
    </source>
</evidence>
<comment type="similarity">
    <text evidence="6">Belongs to the ABC-4 integral membrane protein family.</text>
</comment>
<evidence type="ECO:0000256" key="1">
    <source>
        <dbReference type="ARBA" id="ARBA00004651"/>
    </source>
</evidence>
<comment type="caution">
    <text evidence="10">The sequence shown here is derived from an EMBL/GenBank/DDBJ whole genome shotgun (WGS) entry which is preliminary data.</text>
</comment>
<protein>
    <submittedName>
        <fullName evidence="10">FtsX-like permease family protein</fullName>
    </submittedName>
</protein>
<dbReference type="EMBL" id="JACOGA010000001">
    <property type="protein sequence ID" value="MBC3872091.1"/>
    <property type="molecule type" value="Genomic_DNA"/>
</dbReference>
<dbReference type="PANTHER" id="PTHR30572:SF4">
    <property type="entry name" value="ABC TRANSPORTER PERMEASE YTRF"/>
    <property type="match status" value="1"/>
</dbReference>
<evidence type="ECO:0000256" key="3">
    <source>
        <dbReference type="ARBA" id="ARBA00022692"/>
    </source>
</evidence>
<keyword evidence="11" id="KW-1185">Reference proteome</keyword>
<dbReference type="InterPro" id="IPR050250">
    <property type="entry name" value="Macrolide_Exporter_MacB"/>
</dbReference>
<evidence type="ECO:0000256" key="5">
    <source>
        <dbReference type="ARBA" id="ARBA00023136"/>
    </source>
</evidence>